<dbReference type="EMBL" id="CP024346">
    <property type="protein sequence ID" value="WDE71758.1"/>
    <property type="molecule type" value="Genomic_DNA"/>
</dbReference>
<reference evidence="1" key="3">
    <citation type="submission" date="2022-12" db="EMBL/GenBank/DDBJ databases">
        <title>Whole genome sequencing of Borrelia miyamotoi strains isolated at the Russian territory.</title>
        <authorList>
            <person name="Kuleshov K.V."/>
            <person name="Platonov A.E."/>
            <person name="Goptar I.A."/>
            <person name="Shipulin G.A."/>
            <person name="Markelov M.L."/>
            <person name="Koetsveld J."/>
            <person name="Kolyasnikova N.M."/>
            <person name="Sarksyan D.S."/>
            <person name="Toporkova M.G."/>
            <person name="Hovius J.W."/>
        </authorList>
    </citation>
    <scope>NUCLEOTIDE SEQUENCE</scope>
    <source>
        <strain evidence="1">Yekat-1</strain>
        <plasmid evidence="1">pYekat-1-lp23</plasmid>
    </source>
</reference>
<organism evidence="2 4">
    <name type="scientific">Borrelia miyamotoi</name>
    <dbReference type="NCBI Taxonomy" id="47466"/>
    <lineage>
        <taxon>Bacteria</taxon>
        <taxon>Pseudomonadati</taxon>
        <taxon>Spirochaetota</taxon>
        <taxon>Spirochaetia</taxon>
        <taxon>Spirochaetales</taxon>
        <taxon>Borreliaceae</taxon>
        <taxon>Borrelia</taxon>
    </lineage>
</organism>
<evidence type="ECO:0000313" key="2">
    <source>
        <dbReference type="EMBL" id="WEG86347.1"/>
    </source>
</evidence>
<reference evidence="2" key="2">
    <citation type="submission" date="2022-12" db="EMBL/GenBank/DDBJ databases">
        <title>B. miyamotoi WGS.</title>
        <authorList>
            <person name="Kuleshov K.V."/>
            <person name="Hoornstra D."/>
            <person name="Hovius J.W."/>
            <person name="Platonov A.E."/>
            <person name="Telford S.R. III."/>
        </authorList>
    </citation>
    <scope>NUCLEOTIDE SEQUENCE</scope>
    <source>
        <strain evidence="2">Yekat-76</strain>
        <plasmid evidence="2">pYekat-76-lp23</plasmid>
    </source>
</reference>
<dbReference type="Proteomes" id="UP000291995">
    <property type="component" value="Plasmid pYekat-76-lp23"/>
</dbReference>
<proteinExistence type="predicted"/>
<reference evidence="3" key="1">
    <citation type="submission" date="2017-10" db="EMBL/GenBank/DDBJ databases">
        <title>Whole genome sequencing of Borrelia miyamotoi strains isolated at the Russian territory.</title>
        <authorList>
            <person name="Kuleshov K.V."/>
            <person name="Platonov A.E."/>
            <person name="Goptar I.A."/>
            <person name="Shipulin G.A."/>
            <person name="Markelov M.L."/>
            <person name="Koetsveld J."/>
            <person name="Kolyasnikova N.M."/>
            <person name="Sarksyan D.S."/>
            <person name="Toporkova M.G."/>
            <person name="Hovius J.W."/>
        </authorList>
    </citation>
    <scope>NUCLEOTIDE SEQUENCE [LARGE SCALE GENOMIC DNA]</scope>
    <source>
        <strain evidence="3">Yekat-1</strain>
        <plasmid evidence="3">pYekat-1-lp23</plasmid>
    </source>
</reference>
<evidence type="ECO:0000313" key="4">
    <source>
        <dbReference type="Proteomes" id="UP000291995"/>
    </source>
</evidence>
<dbReference type="AlphaFoldDB" id="A0AAQ3CPP1"/>
<protein>
    <submittedName>
        <fullName evidence="2">Uncharacterized protein</fullName>
    </submittedName>
</protein>
<evidence type="ECO:0000313" key="1">
    <source>
        <dbReference type="EMBL" id="WDE71758.1"/>
    </source>
</evidence>
<sequence>MAQLAIIKINKSVEEMQYLGLYVQQIFARFEALVKQSEEQIKNK</sequence>
<gene>
    <name evidence="1" type="ORF">CNO13_07135</name>
    <name evidence="2" type="ORF">EZU67_007855</name>
</gene>
<dbReference type="RefSeq" id="WP_255315151.1">
    <property type="nucleotide sequence ID" value="NZ_CP024319.2"/>
</dbReference>
<dbReference type="EMBL" id="CP117144">
    <property type="protein sequence ID" value="WEG86347.1"/>
    <property type="molecule type" value="Genomic_DNA"/>
</dbReference>
<accession>A0AAQ3CPP1</accession>
<geneLocation type="plasmid" evidence="2 4">
    <name>pYekat-76-lp23</name>
</geneLocation>
<name>A0AAQ3CPP1_9SPIR</name>
<dbReference type="Proteomes" id="UP000230633">
    <property type="component" value="Plasmid pYekat-1-lp23"/>
</dbReference>
<keyword evidence="2" id="KW-0614">Plasmid</keyword>
<evidence type="ECO:0000313" key="3">
    <source>
        <dbReference type="Proteomes" id="UP000230633"/>
    </source>
</evidence>
<geneLocation type="plasmid" evidence="1 3">
    <name>pYekat-1-lp23</name>
</geneLocation>
<keyword evidence="3" id="KW-1185">Reference proteome</keyword>